<evidence type="ECO:0000259" key="9">
    <source>
        <dbReference type="PROSITE" id="PS51745"/>
    </source>
</evidence>
<dbReference type="Gene3D" id="3.10.20.90">
    <property type="entry name" value="Phosphatidylinositol 3-kinase Catalytic Subunit, Chain A, domain 1"/>
    <property type="match status" value="1"/>
</dbReference>
<dbReference type="GO" id="GO:0005737">
    <property type="term" value="C:cytoplasm"/>
    <property type="evidence" value="ECO:0007669"/>
    <property type="project" value="UniProtKB-SubCell"/>
</dbReference>
<dbReference type="PANTHER" id="PTHR15175:SF0">
    <property type="entry name" value="SH3 DOMAIN-CONTAINING PROTEIN C23A1.17"/>
    <property type="match status" value="1"/>
</dbReference>
<keyword evidence="3" id="KW-0728">SH3 domain</keyword>
<evidence type="ECO:0000313" key="11">
    <source>
        <dbReference type="Proteomes" id="UP000008743"/>
    </source>
</evidence>
<keyword evidence="5" id="KW-0677">Repeat</keyword>
<dbReference type="InterPro" id="IPR019734">
    <property type="entry name" value="TPR_rpt"/>
</dbReference>
<dbReference type="STRING" id="595528.A0A0D2X5K7"/>
<dbReference type="InterPro" id="IPR011990">
    <property type="entry name" value="TPR-like_helical_dom_sf"/>
</dbReference>
<dbReference type="InParanoid" id="A0A0D2X5K7"/>
<dbReference type="OMA" id="MGKIEIW"/>
<keyword evidence="6 7" id="KW-0802">TPR repeat</keyword>
<accession>A0A0D2X5K7</accession>
<protein>
    <submittedName>
        <fullName evidence="10">Neutrophil cytosolic factor 2</fullName>
    </submittedName>
</protein>
<comment type="similarity">
    <text evidence="2">Belongs to the NCF2/NOXA1 family.</text>
</comment>
<feature type="compositionally biased region" description="Acidic residues" evidence="8">
    <location>
        <begin position="258"/>
        <end position="267"/>
    </location>
</feature>
<feature type="compositionally biased region" description="Low complexity" evidence="8">
    <location>
        <begin position="392"/>
        <end position="428"/>
    </location>
</feature>
<dbReference type="PROSITE" id="PS51745">
    <property type="entry name" value="PB1"/>
    <property type="match status" value="1"/>
</dbReference>
<feature type="repeat" description="TPR" evidence="7">
    <location>
        <begin position="71"/>
        <end position="104"/>
    </location>
</feature>
<dbReference type="OrthoDB" id="9450131at2759"/>
<evidence type="ECO:0000256" key="7">
    <source>
        <dbReference type="PROSITE-ProRule" id="PRU00339"/>
    </source>
</evidence>
<dbReference type="SMART" id="SM00666">
    <property type="entry name" value="PB1"/>
    <property type="match status" value="1"/>
</dbReference>
<sequence>MSLKDTLVKWNEAAGLFDKGESDKALDLLENDCGDSSKIMFTIGSIQLRAGRHPEAIQAFTAAVTKDEHLAVAYFQRGIAYYSDQNYEMALEDFDEAFRRLRGNDRIDYTQLGMAHKLYMCEVLFNRGLALAGLNDMQYAQEDVASAAEWKREVKHQRIEEVAAAFASGAFSLASTPLYTLDSECIFRPPKDKIASAGTVFKAQKAKVVAAVRQGDNYSGFSGRQLLESAASGNVDAARQLLAKGSASLPSYELAEPEYDEFAEDDPPPVAAPPTTRAPPPARSVPRSAPPAKAVPAASQARPAQQPSRPAAPAVTRPPAVAAAAAPTYQSPQQQYQAQQQQQQQQQQHYAAQQAAILAKSTVPAAANNAKLSQYTKPNPAASLPRMAQMQASRPAPAPAAAPAASRPGPSAARPGAGAARPAAAAGGDAYAQPFQTPTTYAANPSRPAANPSRPAAAPGRPAAAPMGAGAGAPRVSAMASKFGTPAPAAAAAAPSNAGFANLRKTGNAFGGGVGGGVGGGAAPPPAAATVQKLKIKCHYKDTRVIVLSQDASYNELCDMIQSKFNISGLALQYKDDEGDMVLLSDQTDLDVARESLGERMQLWCVEPK</sequence>
<dbReference type="Gene3D" id="1.25.40.10">
    <property type="entry name" value="Tetratricopeptide repeat domain"/>
    <property type="match status" value="1"/>
</dbReference>
<dbReference type="InterPro" id="IPR000270">
    <property type="entry name" value="PB1_dom"/>
</dbReference>
<keyword evidence="11" id="KW-1185">Reference proteome</keyword>
<dbReference type="SMART" id="SM00028">
    <property type="entry name" value="TPR"/>
    <property type="match status" value="3"/>
</dbReference>
<evidence type="ECO:0000256" key="5">
    <source>
        <dbReference type="ARBA" id="ARBA00022737"/>
    </source>
</evidence>
<evidence type="ECO:0000256" key="4">
    <source>
        <dbReference type="ARBA" id="ARBA00022490"/>
    </source>
</evidence>
<reference evidence="11" key="1">
    <citation type="submission" date="2011-02" db="EMBL/GenBank/DDBJ databases">
        <title>The Genome Sequence of Capsaspora owczarzaki ATCC 30864.</title>
        <authorList>
            <person name="Russ C."/>
            <person name="Cuomo C."/>
            <person name="Burger G."/>
            <person name="Gray M.W."/>
            <person name="Holland P.W.H."/>
            <person name="King N."/>
            <person name="Lang F.B.F."/>
            <person name="Roger A.J."/>
            <person name="Ruiz-Trillo I."/>
            <person name="Young S.K."/>
            <person name="Zeng Q."/>
            <person name="Gargeya S."/>
            <person name="Alvarado L."/>
            <person name="Berlin A."/>
            <person name="Chapman S.B."/>
            <person name="Chen Z."/>
            <person name="Freedman E."/>
            <person name="Gellesch M."/>
            <person name="Goldberg J."/>
            <person name="Griggs A."/>
            <person name="Gujja S."/>
            <person name="Heilman E."/>
            <person name="Heiman D."/>
            <person name="Howarth C."/>
            <person name="Mehta T."/>
            <person name="Neiman D."/>
            <person name="Pearson M."/>
            <person name="Roberts A."/>
            <person name="Saif S."/>
            <person name="Shea T."/>
            <person name="Shenoy N."/>
            <person name="Sisk P."/>
            <person name="Stolte C."/>
            <person name="Sykes S."/>
            <person name="White J."/>
            <person name="Yandava C."/>
            <person name="Haas B."/>
            <person name="Nusbaum C."/>
            <person name="Birren B."/>
        </authorList>
    </citation>
    <scope>NUCLEOTIDE SEQUENCE</scope>
    <source>
        <strain evidence="11">ATCC 30864</strain>
    </source>
</reference>
<evidence type="ECO:0000256" key="8">
    <source>
        <dbReference type="SAM" id="MobiDB-lite"/>
    </source>
</evidence>
<dbReference type="PROSITE" id="PS50005">
    <property type="entry name" value="TPR"/>
    <property type="match status" value="2"/>
</dbReference>
<evidence type="ECO:0000256" key="6">
    <source>
        <dbReference type="ARBA" id="ARBA00022803"/>
    </source>
</evidence>
<dbReference type="CDD" id="cd05992">
    <property type="entry name" value="PB1"/>
    <property type="match status" value="1"/>
</dbReference>
<feature type="compositionally biased region" description="Low complexity" evidence="8">
    <location>
        <begin position="284"/>
        <end position="342"/>
    </location>
</feature>
<evidence type="ECO:0000256" key="3">
    <source>
        <dbReference type="ARBA" id="ARBA00022443"/>
    </source>
</evidence>
<keyword evidence="4" id="KW-0963">Cytoplasm</keyword>
<dbReference type="EMBL" id="KE346376">
    <property type="protein sequence ID" value="KJE97979.1"/>
    <property type="molecule type" value="Genomic_DNA"/>
</dbReference>
<dbReference type="PANTHER" id="PTHR15175">
    <property type="entry name" value="NEUTROPHIL CYTOSOLIC FACTOR 2, NEUTROPHIL NADPH OXIDASE FACTOR 2"/>
    <property type="match status" value="1"/>
</dbReference>
<evidence type="ECO:0000256" key="1">
    <source>
        <dbReference type="ARBA" id="ARBA00004496"/>
    </source>
</evidence>
<dbReference type="SUPFAM" id="SSF48452">
    <property type="entry name" value="TPR-like"/>
    <property type="match status" value="1"/>
</dbReference>
<dbReference type="FunFam" id="1.25.40.10:FF:000017">
    <property type="entry name" value="NADPH oxidase regulator NoxR"/>
    <property type="match status" value="1"/>
</dbReference>
<dbReference type="Pfam" id="PF00564">
    <property type="entry name" value="PB1"/>
    <property type="match status" value="1"/>
</dbReference>
<dbReference type="InterPro" id="IPR051864">
    <property type="entry name" value="NCF2_NOXA1"/>
</dbReference>
<evidence type="ECO:0000256" key="2">
    <source>
        <dbReference type="ARBA" id="ARBA00008051"/>
    </source>
</evidence>
<dbReference type="PhylomeDB" id="A0A0D2X5K7"/>
<organism evidence="10 11">
    <name type="scientific">Capsaspora owczarzaki (strain ATCC 30864)</name>
    <dbReference type="NCBI Taxonomy" id="595528"/>
    <lineage>
        <taxon>Eukaryota</taxon>
        <taxon>Filasterea</taxon>
        <taxon>Capsaspora</taxon>
    </lineage>
</organism>
<dbReference type="SUPFAM" id="SSF54277">
    <property type="entry name" value="CAD &amp; PB1 domains"/>
    <property type="match status" value="1"/>
</dbReference>
<feature type="region of interest" description="Disordered" evidence="8">
    <location>
        <begin position="374"/>
        <end position="471"/>
    </location>
</feature>
<evidence type="ECO:0000313" key="10">
    <source>
        <dbReference type="EMBL" id="KJE97979.1"/>
    </source>
</evidence>
<comment type="subcellular location">
    <subcellularLocation>
        <location evidence="1">Cytoplasm</location>
    </subcellularLocation>
</comment>
<feature type="repeat" description="TPR" evidence="7">
    <location>
        <begin position="37"/>
        <end position="70"/>
    </location>
</feature>
<dbReference type="Proteomes" id="UP000008743">
    <property type="component" value="Unassembled WGS sequence"/>
</dbReference>
<feature type="domain" description="PB1" evidence="9">
    <location>
        <begin position="533"/>
        <end position="608"/>
    </location>
</feature>
<dbReference type="RefSeq" id="XP_004342640.1">
    <property type="nucleotide sequence ID" value="XM_004342591.2"/>
</dbReference>
<gene>
    <name evidence="10" type="ORF">CAOG_008039</name>
</gene>
<name>A0A0D2X5K7_CAPO3</name>
<dbReference type="eggNOG" id="KOG4225">
    <property type="taxonomic scope" value="Eukaryota"/>
</dbReference>
<dbReference type="AlphaFoldDB" id="A0A0D2X5K7"/>
<feature type="region of interest" description="Disordered" evidence="8">
    <location>
        <begin position="258"/>
        <end position="342"/>
    </location>
</feature>
<proteinExistence type="inferred from homology"/>
<dbReference type="InterPro" id="IPR053793">
    <property type="entry name" value="PB1-like"/>
</dbReference>
<feature type="compositionally biased region" description="Low complexity" evidence="8">
    <location>
        <begin position="442"/>
        <end position="471"/>
    </location>
</feature>
<feature type="compositionally biased region" description="Pro residues" evidence="8">
    <location>
        <begin position="268"/>
        <end position="283"/>
    </location>
</feature>